<evidence type="ECO:0000256" key="1">
    <source>
        <dbReference type="SAM" id="MobiDB-lite"/>
    </source>
</evidence>
<dbReference type="InterPro" id="IPR009072">
    <property type="entry name" value="Histone-fold"/>
</dbReference>
<feature type="region of interest" description="Disordered" evidence="1">
    <location>
        <begin position="214"/>
        <end position="303"/>
    </location>
</feature>
<dbReference type="STRING" id="1314674.A0A0D7BUW1"/>
<feature type="compositionally biased region" description="Polar residues" evidence="1">
    <location>
        <begin position="280"/>
        <end position="303"/>
    </location>
</feature>
<protein>
    <submittedName>
        <fullName evidence="2">Uncharacterized protein</fullName>
    </submittedName>
</protein>
<gene>
    <name evidence="2" type="ORF">CYLTODRAFT_365006</name>
</gene>
<accession>A0A0D7BUW1</accession>
<feature type="compositionally biased region" description="Basic residues" evidence="1">
    <location>
        <begin position="895"/>
        <end position="906"/>
    </location>
</feature>
<feature type="compositionally biased region" description="Low complexity" evidence="1">
    <location>
        <begin position="239"/>
        <end position="254"/>
    </location>
</feature>
<feature type="compositionally biased region" description="Pro residues" evidence="1">
    <location>
        <begin position="428"/>
        <end position="437"/>
    </location>
</feature>
<proteinExistence type="predicted"/>
<dbReference type="EMBL" id="KN880433">
    <property type="protein sequence ID" value="KIY73974.1"/>
    <property type="molecule type" value="Genomic_DNA"/>
</dbReference>
<dbReference type="OrthoDB" id="5382203at2759"/>
<feature type="compositionally biased region" description="Basic and acidic residues" evidence="1">
    <location>
        <begin position="367"/>
        <end position="379"/>
    </location>
</feature>
<feature type="compositionally biased region" description="Polar residues" evidence="1">
    <location>
        <begin position="668"/>
        <end position="678"/>
    </location>
</feature>
<evidence type="ECO:0000313" key="3">
    <source>
        <dbReference type="Proteomes" id="UP000054007"/>
    </source>
</evidence>
<feature type="region of interest" description="Disordered" evidence="1">
    <location>
        <begin position="886"/>
        <end position="930"/>
    </location>
</feature>
<dbReference type="Gene3D" id="1.10.20.10">
    <property type="entry name" value="Histone, subunit A"/>
    <property type="match status" value="1"/>
</dbReference>
<organism evidence="2 3">
    <name type="scientific">Cylindrobasidium torrendii FP15055 ss-10</name>
    <dbReference type="NCBI Taxonomy" id="1314674"/>
    <lineage>
        <taxon>Eukaryota</taxon>
        <taxon>Fungi</taxon>
        <taxon>Dikarya</taxon>
        <taxon>Basidiomycota</taxon>
        <taxon>Agaricomycotina</taxon>
        <taxon>Agaricomycetes</taxon>
        <taxon>Agaricomycetidae</taxon>
        <taxon>Agaricales</taxon>
        <taxon>Marasmiineae</taxon>
        <taxon>Physalacriaceae</taxon>
        <taxon>Cylindrobasidium</taxon>
    </lineage>
</organism>
<keyword evidence="3" id="KW-1185">Reference proteome</keyword>
<feature type="compositionally biased region" description="Basic and acidic residues" evidence="1">
    <location>
        <begin position="335"/>
        <end position="353"/>
    </location>
</feature>
<name>A0A0D7BUW1_9AGAR</name>
<dbReference type="Proteomes" id="UP000054007">
    <property type="component" value="Unassembled WGS sequence"/>
</dbReference>
<reference evidence="2 3" key="1">
    <citation type="journal article" date="2015" name="Fungal Genet. Biol.">
        <title>Evolution of novel wood decay mechanisms in Agaricales revealed by the genome sequences of Fistulina hepatica and Cylindrobasidium torrendii.</title>
        <authorList>
            <person name="Floudas D."/>
            <person name="Held B.W."/>
            <person name="Riley R."/>
            <person name="Nagy L.G."/>
            <person name="Koehler G."/>
            <person name="Ransdell A.S."/>
            <person name="Younus H."/>
            <person name="Chow J."/>
            <person name="Chiniquy J."/>
            <person name="Lipzen A."/>
            <person name="Tritt A."/>
            <person name="Sun H."/>
            <person name="Haridas S."/>
            <person name="LaButti K."/>
            <person name="Ohm R.A."/>
            <person name="Kues U."/>
            <person name="Blanchette R.A."/>
            <person name="Grigoriev I.V."/>
            <person name="Minto R.E."/>
            <person name="Hibbett D.S."/>
        </authorList>
    </citation>
    <scope>NUCLEOTIDE SEQUENCE [LARGE SCALE GENOMIC DNA]</scope>
    <source>
        <strain evidence="2 3">FP15055 ss-10</strain>
    </source>
</reference>
<feature type="compositionally biased region" description="Polar residues" evidence="1">
    <location>
        <begin position="711"/>
        <end position="730"/>
    </location>
</feature>
<feature type="compositionally biased region" description="Pro residues" evidence="1">
    <location>
        <begin position="645"/>
        <end position="655"/>
    </location>
</feature>
<sequence length="937" mass="102057">MSGTIQGPAYLSTHAAEVTLSEIRPIKLNSDALVCINVLLDEFLYDVLRTAQSITTEKLRTGLLGVLPTTLGKEALLEAEVELRSYRERNTGRQLADDDRDTFDLNYAFELLKLKCTAYSTLNETDEDPMAERRLEERMGGRSPATALVAQASLYLTAILEAICEHILSNVGRVASRDSSKSLATVPDLFTALCEDDAIYGLFKTMNVYSEIEEMSKAPKVRRSKSLNRADSKMSKATSRASSPYQESSSQLSSDAHGSPSGSRTSLDKRSMKKLAPRASSDTVHTTTGRSDSALSEETQQTWSAYQEFEDDASLAEFDDLMRSTSTMKVSLTPDRLRTMEIHKQEKGRDRRAPLSQPEPELPPPSRGERRPTLRHVDSIIEDDESSPPREVPTTPVRSRSSSLTARSRSSSNAPRLLRKPSKTGPSQPKPPTPPVPMYAAQPKRVPPPIGAPQSFDPSPFPTKTRRKQVNRESLDLDAVMNGSDDEDMADEMPQIQSPPRTPASTRRTPKVSATTRELMSFLDDGPPGSTPRPPVTLAPATTPAPKLSKAGRELLDFLNEGPPEMMQPPPGPSITFAENEKPRGGGRLQRMMSKLSLNGDKAHHSLNHQSSDEFRRPSVVPTPSILRSKSSNGSLGMASFRSSPRPPPLSPPASPQDHLDYLPRYRTPSTAGSTASRTPKWEQLSGGAMPAPPTPASQSKAAAMMGNGYVNGSINGQPPTTPRRTTVNGATHVEKTPVRPDPINSVVYTPQRTAVPVVEPPAPVVEPPQPIASPAPEPVVELEPKVVFVPAAAQTEPEPEPPVKFEDKAQDLRALMAKATTAEECRLILEMFLVKAGVAPVEDAEAKSVDANVYPSPSPSELAHETTPTDTMLEQMMVEFFLGSEAAAPEGPPLRKKKHSSRRLKVLPDYTSAPPSPTPSARTEDYQRHPVIVEAL</sequence>
<dbReference type="AlphaFoldDB" id="A0A0D7BUW1"/>
<evidence type="ECO:0000313" key="2">
    <source>
        <dbReference type="EMBL" id="KIY73974.1"/>
    </source>
</evidence>
<dbReference type="GO" id="GO:0046982">
    <property type="term" value="F:protein heterodimerization activity"/>
    <property type="evidence" value="ECO:0007669"/>
    <property type="project" value="InterPro"/>
</dbReference>
<dbReference type="SUPFAM" id="SSF47113">
    <property type="entry name" value="Histone-fold"/>
    <property type="match status" value="1"/>
</dbReference>
<feature type="compositionally biased region" description="Low complexity" evidence="1">
    <location>
        <begin position="398"/>
        <end position="412"/>
    </location>
</feature>
<feature type="compositionally biased region" description="Polar residues" evidence="1">
    <location>
        <begin position="626"/>
        <end position="635"/>
    </location>
</feature>
<feature type="region of interest" description="Disordered" evidence="1">
    <location>
        <begin position="329"/>
        <end position="746"/>
    </location>
</feature>